<evidence type="ECO:0000256" key="3">
    <source>
        <dbReference type="ARBA" id="ARBA00022723"/>
    </source>
</evidence>
<dbReference type="AlphaFoldDB" id="A0AAU7V5Y7"/>
<evidence type="ECO:0000256" key="1">
    <source>
        <dbReference type="ARBA" id="ARBA00001927"/>
    </source>
</evidence>
<reference evidence="8" key="1">
    <citation type="submission" date="2023-11" db="EMBL/GenBank/DDBJ databases">
        <title>Scrofimicrobium hongkongense sp. nov., isolated from a patient with peritonitis.</title>
        <authorList>
            <person name="Lao H.Y."/>
            <person name="Wong A.Y.P."/>
            <person name="Ng T.L."/>
            <person name="Wong R.Y.L."/>
            <person name="Yau M.C.Y."/>
            <person name="Lam J.Y.W."/>
            <person name="Siu G.K.H."/>
        </authorList>
    </citation>
    <scope>NUCLEOTIDE SEQUENCE</scope>
    <source>
        <strain evidence="8">R131</strain>
    </source>
</reference>
<dbReference type="InterPro" id="IPR006058">
    <property type="entry name" value="2Fe2S_fd_BS"/>
</dbReference>
<name>A0AAU7V5Y7_9ACTO</name>
<gene>
    <name evidence="8" type="ORF">SAC06_05330</name>
</gene>
<dbReference type="SUPFAM" id="SSF54292">
    <property type="entry name" value="2Fe-2S ferredoxin-like"/>
    <property type="match status" value="1"/>
</dbReference>
<dbReference type="Pfam" id="PF13085">
    <property type="entry name" value="Fer2_3"/>
    <property type="match status" value="1"/>
</dbReference>
<evidence type="ECO:0000256" key="6">
    <source>
        <dbReference type="ARBA" id="ARBA00034078"/>
    </source>
</evidence>
<keyword evidence="5" id="KW-0411">Iron-sulfur</keyword>
<comment type="cofactor">
    <cofactor evidence="1">
        <name>[3Fe-4S] cluster</name>
        <dbReference type="ChEBI" id="CHEBI:21137"/>
    </cofactor>
</comment>
<dbReference type="EMBL" id="CP138335">
    <property type="protein sequence ID" value="XBW07079.1"/>
    <property type="molecule type" value="Genomic_DNA"/>
</dbReference>
<dbReference type="RefSeq" id="WP_350257275.1">
    <property type="nucleotide sequence ID" value="NZ_CP138335.1"/>
</dbReference>
<dbReference type="InterPro" id="IPR017900">
    <property type="entry name" value="4Fe4S_Fe_S_CS"/>
</dbReference>
<dbReference type="GO" id="GO:0009060">
    <property type="term" value="P:aerobic respiration"/>
    <property type="evidence" value="ECO:0007669"/>
    <property type="project" value="TreeGrafter"/>
</dbReference>
<comment type="similarity">
    <text evidence="2">Belongs to the succinate dehydrogenase/fumarate reductase iron-sulfur protein family.</text>
</comment>
<dbReference type="GO" id="GO:0009055">
    <property type="term" value="F:electron transfer activity"/>
    <property type="evidence" value="ECO:0007669"/>
    <property type="project" value="InterPro"/>
</dbReference>
<dbReference type="PANTHER" id="PTHR11921">
    <property type="entry name" value="SUCCINATE DEHYDROGENASE IRON-SULFUR PROTEIN"/>
    <property type="match status" value="1"/>
</dbReference>
<evidence type="ECO:0000259" key="7">
    <source>
        <dbReference type="PROSITE" id="PS51379"/>
    </source>
</evidence>
<dbReference type="SUPFAM" id="SSF46548">
    <property type="entry name" value="alpha-helical ferredoxin"/>
    <property type="match status" value="1"/>
</dbReference>
<dbReference type="NCBIfam" id="NF005746">
    <property type="entry name" value="PRK07570.1"/>
    <property type="match status" value="1"/>
</dbReference>
<accession>A0AAU7V5Y7</accession>
<dbReference type="PROSITE" id="PS51379">
    <property type="entry name" value="4FE4S_FER_2"/>
    <property type="match status" value="1"/>
</dbReference>
<keyword evidence="3" id="KW-0479">Metal-binding</keyword>
<dbReference type="InterPro" id="IPR025192">
    <property type="entry name" value="Succ_DH/fum_Rdtase_N"/>
</dbReference>
<dbReference type="GO" id="GO:0051537">
    <property type="term" value="F:2 iron, 2 sulfur cluster binding"/>
    <property type="evidence" value="ECO:0007669"/>
    <property type="project" value="InterPro"/>
</dbReference>
<dbReference type="InterPro" id="IPR017896">
    <property type="entry name" value="4Fe4S_Fe-S-bd"/>
</dbReference>
<dbReference type="PROSITE" id="PS00197">
    <property type="entry name" value="2FE2S_FER_1"/>
    <property type="match status" value="1"/>
</dbReference>
<dbReference type="Pfam" id="PF13237">
    <property type="entry name" value="Fer4_10"/>
    <property type="match status" value="1"/>
</dbReference>
<dbReference type="PROSITE" id="PS00198">
    <property type="entry name" value="4FE4S_FER_1"/>
    <property type="match status" value="1"/>
</dbReference>
<proteinExistence type="inferred from homology"/>
<dbReference type="InterPro" id="IPR009051">
    <property type="entry name" value="Helical_ferredxn"/>
</dbReference>
<dbReference type="KEGG" id="sapp:SAC06_05330"/>
<organism evidence="8">
    <name type="scientific">Scrofimicrobium appendicitidis</name>
    <dbReference type="NCBI Taxonomy" id="3079930"/>
    <lineage>
        <taxon>Bacteria</taxon>
        <taxon>Bacillati</taxon>
        <taxon>Actinomycetota</taxon>
        <taxon>Actinomycetes</taxon>
        <taxon>Actinomycetales</taxon>
        <taxon>Actinomycetaceae</taxon>
        <taxon>Scrofimicrobium</taxon>
    </lineage>
</organism>
<dbReference type="InterPro" id="IPR050573">
    <property type="entry name" value="SDH/FRD_Iron-Sulfur"/>
</dbReference>
<evidence type="ECO:0000313" key="8">
    <source>
        <dbReference type="EMBL" id="XBW07079.1"/>
    </source>
</evidence>
<dbReference type="GO" id="GO:0022904">
    <property type="term" value="P:respiratory electron transport chain"/>
    <property type="evidence" value="ECO:0007669"/>
    <property type="project" value="TreeGrafter"/>
</dbReference>
<comment type="cofactor">
    <cofactor evidence="6">
        <name>[2Fe-2S] cluster</name>
        <dbReference type="ChEBI" id="CHEBI:190135"/>
    </cofactor>
</comment>
<dbReference type="GO" id="GO:0046872">
    <property type="term" value="F:metal ion binding"/>
    <property type="evidence" value="ECO:0007669"/>
    <property type="project" value="UniProtKB-KW"/>
</dbReference>
<feature type="domain" description="4Fe-4S ferredoxin-type" evidence="7">
    <location>
        <begin position="150"/>
        <end position="179"/>
    </location>
</feature>
<dbReference type="PANTHER" id="PTHR11921:SF41">
    <property type="entry name" value="SUCCINATE DEHYDROGENASE"/>
    <property type="match status" value="1"/>
</dbReference>
<dbReference type="Gene3D" id="1.10.1060.10">
    <property type="entry name" value="Alpha-helical ferredoxin"/>
    <property type="match status" value="1"/>
</dbReference>
<evidence type="ECO:0000256" key="2">
    <source>
        <dbReference type="ARBA" id="ARBA00009433"/>
    </source>
</evidence>
<keyword evidence="4" id="KW-0408">Iron</keyword>
<dbReference type="Gene3D" id="3.10.20.30">
    <property type="match status" value="1"/>
</dbReference>
<evidence type="ECO:0000256" key="4">
    <source>
        <dbReference type="ARBA" id="ARBA00023004"/>
    </source>
</evidence>
<dbReference type="InterPro" id="IPR036010">
    <property type="entry name" value="2Fe-2S_ferredoxin-like_sf"/>
</dbReference>
<evidence type="ECO:0000256" key="5">
    <source>
        <dbReference type="ARBA" id="ARBA00023014"/>
    </source>
</evidence>
<dbReference type="InterPro" id="IPR012675">
    <property type="entry name" value="Beta-grasp_dom_sf"/>
</dbReference>
<protein>
    <submittedName>
        <fullName evidence="8">Succinate dehydrogenase/fumarate reductase iron-sulfur subunit</fullName>
    </submittedName>
</protein>
<sequence>MNLTVEVWRQPSPKRPGAWHRYHLTELEPTMSVLELLDRLNEELVARGEPAVAFESDCREGICGACGLMVNGFAHGPQPHTPACHQRLQSFSDGEVVRLEPFSAGAFPVLSDLVVDRSALDRVLAAGAFVSVDAGTAPEADAVPVPHDRVETALDYAACLGCGACVAACPNGSAHLFLGAKLTHLSLLPIPSQERDRRARAMVQTADGLFGPCSNFGECARACPVQIPLAAVAAVNHESLRAWTRRRLPRAQA</sequence>